<protein>
    <submittedName>
        <fullName evidence="2">Uncharacterized protein</fullName>
    </submittedName>
</protein>
<evidence type="ECO:0000313" key="3">
    <source>
        <dbReference type="Proteomes" id="UP001201812"/>
    </source>
</evidence>
<name>A0AAD4N113_9BILA</name>
<dbReference type="Proteomes" id="UP001201812">
    <property type="component" value="Unassembled WGS sequence"/>
</dbReference>
<accession>A0AAD4N113</accession>
<evidence type="ECO:0000313" key="2">
    <source>
        <dbReference type="EMBL" id="KAI1709465.1"/>
    </source>
</evidence>
<sequence length="99" mass="11307">MPFHRIPNIAKKHNRLVWSWWLAQYKADSPPISTSVCCGIARVHFIRFTSAVSHFLLHSRYSTLSIFPCTCTQSRLINSPERQQSKGCSSLPNNCSTKK</sequence>
<keyword evidence="3" id="KW-1185">Reference proteome</keyword>
<feature type="region of interest" description="Disordered" evidence="1">
    <location>
        <begin position="80"/>
        <end position="99"/>
    </location>
</feature>
<dbReference type="AlphaFoldDB" id="A0AAD4N113"/>
<dbReference type="EMBL" id="JAKKPZ010000030">
    <property type="protein sequence ID" value="KAI1709465.1"/>
    <property type="molecule type" value="Genomic_DNA"/>
</dbReference>
<reference evidence="2" key="1">
    <citation type="submission" date="2022-01" db="EMBL/GenBank/DDBJ databases">
        <title>Genome Sequence Resource for Two Populations of Ditylenchus destructor, the Migratory Endoparasitic Phytonematode.</title>
        <authorList>
            <person name="Zhang H."/>
            <person name="Lin R."/>
            <person name="Xie B."/>
        </authorList>
    </citation>
    <scope>NUCLEOTIDE SEQUENCE</scope>
    <source>
        <strain evidence="2">BazhouSP</strain>
    </source>
</reference>
<organism evidence="2 3">
    <name type="scientific">Ditylenchus destructor</name>
    <dbReference type="NCBI Taxonomy" id="166010"/>
    <lineage>
        <taxon>Eukaryota</taxon>
        <taxon>Metazoa</taxon>
        <taxon>Ecdysozoa</taxon>
        <taxon>Nematoda</taxon>
        <taxon>Chromadorea</taxon>
        <taxon>Rhabditida</taxon>
        <taxon>Tylenchina</taxon>
        <taxon>Tylenchomorpha</taxon>
        <taxon>Sphaerularioidea</taxon>
        <taxon>Anguinidae</taxon>
        <taxon>Anguininae</taxon>
        <taxon>Ditylenchus</taxon>
    </lineage>
</organism>
<gene>
    <name evidence="2" type="ORF">DdX_11252</name>
</gene>
<proteinExistence type="predicted"/>
<evidence type="ECO:0000256" key="1">
    <source>
        <dbReference type="SAM" id="MobiDB-lite"/>
    </source>
</evidence>
<comment type="caution">
    <text evidence="2">The sequence shown here is derived from an EMBL/GenBank/DDBJ whole genome shotgun (WGS) entry which is preliminary data.</text>
</comment>